<organism evidence="21 22">
    <name type="scientific">Araneus ventricosus</name>
    <name type="common">Orbweaver spider</name>
    <name type="synonym">Epeira ventricosa</name>
    <dbReference type="NCBI Taxonomy" id="182803"/>
    <lineage>
        <taxon>Eukaryota</taxon>
        <taxon>Metazoa</taxon>
        <taxon>Ecdysozoa</taxon>
        <taxon>Arthropoda</taxon>
        <taxon>Chelicerata</taxon>
        <taxon>Arachnida</taxon>
        <taxon>Araneae</taxon>
        <taxon>Araneomorphae</taxon>
        <taxon>Entelegynae</taxon>
        <taxon>Araneoidea</taxon>
        <taxon>Araneidae</taxon>
        <taxon>Araneus</taxon>
    </lineage>
</organism>
<dbReference type="EMBL" id="BGPR01000045">
    <property type="protein sequence ID" value="GBL85838.1"/>
    <property type="molecule type" value="Genomic_DNA"/>
</dbReference>
<evidence type="ECO:0000256" key="8">
    <source>
        <dbReference type="ARBA" id="ARBA00023098"/>
    </source>
</evidence>
<evidence type="ECO:0000256" key="17">
    <source>
        <dbReference type="ARBA" id="ARBA00049108"/>
    </source>
</evidence>
<evidence type="ECO:0000256" key="10">
    <source>
        <dbReference type="ARBA" id="ARBA00023160"/>
    </source>
</evidence>
<evidence type="ECO:0000256" key="5">
    <source>
        <dbReference type="ARBA" id="ARBA00022832"/>
    </source>
</evidence>
<reference evidence="21 22" key="1">
    <citation type="journal article" date="2019" name="Sci. Rep.">
        <title>Orb-weaving spider Araneus ventricosus genome elucidates the spidroin gene catalogue.</title>
        <authorList>
            <person name="Kono N."/>
            <person name="Nakamura H."/>
            <person name="Ohtoshi R."/>
            <person name="Moran D.A.P."/>
            <person name="Shinohara A."/>
            <person name="Yoshida Y."/>
            <person name="Fujiwara M."/>
            <person name="Mori M."/>
            <person name="Tomita M."/>
            <person name="Arakawa K."/>
        </authorList>
    </citation>
    <scope>NUCLEOTIDE SEQUENCE [LARGE SCALE GENOMIC DNA]</scope>
</reference>
<comment type="function">
    <text evidence="11">Participates in chain elongation of fatty acids. Catalyzes the reduction of trans-2-enoyl-CoAs of varying chain lengths from 6:1 to 16:1, having maximum activity with 10:1 CoA. Has no 2,4-dienoyl-CoA reductase activity.</text>
</comment>
<evidence type="ECO:0000256" key="18">
    <source>
        <dbReference type="ARBA" id="ARBA00049251"/>
    </source>
</evidence>
<dbReference type="OrthoDB" id="417891at2759"/>
<proteinExistence type="predicted"/>
<keyword evidence="6" id="KW-0521">NADP</keyword>
<comment type="subcellular location">
    <subcellularLocation>
        <location evidence="1">Peroxisome</location>
    </subcellularLocation>
</comment>
<dbReference type="GO" id="GO:0019166">
    <property type="term" value="F:trans-2-enoyl-CoA reductase (NADPH) activity"/>
    <property type="evidence" value="ECO:0007669"/>
    <property type="project" value="UniProtKB-EC"/>
</dbReference>
<name>A0A4Y2B1F4_ARAVE</name>
<comment type="catalytic activity">
    <reaction evidence="18">
        <text>a (2E)-enoyl-CoA + NADPH + H(+) = a 2,3-saturated acyl-CoA + NADP(+)</text>
        <dbReference type="Rhea" id="RHEA:33763"/>
        <dbReference type="ChEBI" id="CHEBI:15378"/>
        <dbReference type="ChEBI" id="CHEBI:57783"/>
        <dbReference type="ChEBI" id="CHEBI:58349"/>
        <dbReference type="ChEBI" id="CHEBI:58856"/>
        <dbReference type="ChEBI" id="CHEBI:65111"/>
        <dbReference type="EC" id="1.3.1.38"/>
    </reaction>
    <physiologicalReaction direction="left-to-right" evidence="18">
        <dbReference type="Rhea" id="RHEA:33764"/>
    </physiologicalReaction>
</comment>
<comment type="catalytic activity">
    <reaction evidence="15">
        <text>(2E)-dodecenoyl-CoA + NADPH + H(+) = dodecanoyl-CoA + NADP(+)</text>
        <dbReference type="Rhea" id="RHEA:44964"/>
        <dbReference type="ChEBI" id="CHEBI:15378"/>
        <dbReference type="ChEBI" id="CHEBI:57330"/>
        <dbReference type="ChEBI" id="CHEBI:57375"/>
        <dbReference type="ChEBI" id="CHEBI:57783"/>
        <dbReference type="ChEBI" id="CHEBI:58349"/>
    </reaction>
    <physiologicalReaction direction="left-to-right" evidence="15">
        <dbReference type="Rhea" id="RHEA:44965"/>
    </physiologicalReaction>
</comment>
<dbReference type="PANTHER" id="PTHR24317">
    <property type="entry name" value="PEROXISOMAL TRANS-2-ENOYL-COA REDUCTASE"/>
    <property type="match status" value="1"/>
</dbReference>
<keyword evidence="10" id="KW-0275">Fatty acid biosynthesis</keyword>
<dbReference type="InterPro" id="IPR036291">
    <property type="entry name" value="NAD(P)-bd_dom_sf"/>
</dbReference>
<keyword evidence="4" id="KW-0597">Phosphoprotein</keyword>
<comment type="catalytic activity">
    <reaction evidence="16">
        <text>(2E)-tetradecenoyl-CoA + NADPH + H(+) = tetradecanoyl-CoA + NADP(+)</text>
        <dbReference type="Rhea" id="RHEA:44968"/>
        <dbReference type="ChEBI" id="CHEBI:15378"/>
        <dbReference type="ChEBI" id="CHEBI:57385"/>
        <dbReference type="ChEBI" id="CHEBI:57783"/>
        <dbReference type="ChEBI" id="CHEBI:58349"/>
        <dbReference type="ChEBI" id="CHEBI:61405"/>
    </reaction>
    <physiologicalReaction direction="left-to-right" evidence="16">
        <dbReference type="Rhea" id="RHEA:44969"/>
    </physiologicalReaction>
</comment>
<evidence type="ECO:0000256" key="13">
    <source>
        <dbReference type="ARBA" id="ARBA00038849"/>
    </source>
</evidence>
<dbReference type="GO" id="GO:0006633">
    <property type="term" value="P:fatty acid biosynthetic process"/>
    <property type="evidence" value="ECO:0007669"/>
    <property type="project" value="UniProtKB-KW"/>
</dbReference>
<gene>
    <name evidence="21" type="primary">Pecr</name>
    <name evidence="21" type="ORF">AVEN_63170_1</name>
</gene>
<keyword evidence="22" id="KW-1185">Reference proteome</keyword>
<evidence type="ECO:0000313" key="21">
    <source>
        <dbReference type="EMBL" id="GBL85838.1"/>
    </source>
</evidence>
<evidence type="ECO:0000256" key="20">
    <source>
        <dbReference type="ARBA" id="ARBA00049559"/>
    </source>
</evidence>
<dbReference type="Proteomes" id="UP000499080">
    <property type="component" value="Unassembled WGS sequence"/>
</dbReference>
<comment type="caution">
    <text evidence="21">The sequence shown here is derived from an EMBL/GenBank/DDBJ whole genome shotgun (WGS) entry which is preliminary data.</text>
</comment>
<dbReference type="PRINTS" id="PR00080">
    <property type="entry name" value="SDRFAMILY"/>
</dbReference>
<dbReference type="GO" id="GO:0033306">
    <property type="term" value="P:phytol metabolic process"/>
    <property type="evidence" value="ECO:0007669"/>
    <property type="project" value="TreeGrafter"/>
</dbReference>
<keyword evidence="3" id="KW-0444">Lipid biosynthesis</keyword>
<keyword evidence="7" id="KW-0560">Oxidoreductase</keyword>
<keyword evidence="5" id="KW-0276">Fatty acid metabolism</keyword>
<evidence type="ECO:0000256" key="19">
    <source>
        <dbReference type="ARBA" id="ARBA00049386"/>
    </source>
</evidence>
<dbReference type="InterPro" id="IPR052388">
    <property type="entry name" value="Peroxisomal_t2-enoyl-CoA_red"/>
</dbReference>
<dbReference type="Pfam" id="PF13561">
    <property type="entry name" value="adh_short_C2"/>
    <property type="match status" value="1"/>
</dbReference>
<evidence type="ECO:0000313" key="22">
    <source>
        <dbReference type="Proteomes" id="UP000499080"/>
    </source>
</evidence>
<evidence type="ECO:0000256" key="7">
    <source>
        <dbReference type="ARBA" id="ARBA00023002"/>
    </source>
</evidence>
<evidence type="ECO:0000256" key="1">
    <source>
        <dbReference type="ARBA" id="ARBA00004275"/>
    </source>
</evidence>
<evidence type="ECO:0000256" key="9">
    <source>
        <dbReference type="ARBA" id="ARBA00023140"/>
    </source>
</evidence>
<comment type="catalytic activity">
    <reaction evidence="19">
        <text>(2E)-decenoyl-CoA + NADPH + H(+) = decanoyl-CoA + NADP(+)</text>
        <dbReference type="Rhea" id="RHEA:44960"/>
        <dbReference type="ChEBI" id="CHEBI:15378"/>
        <dbReference type="ChEBI" id="CHEBI:57783"/>
        <dbReference type="ChEBI" id="CHEBI:58349"/>
        <dbReference type="ChEBI" id="CHEBI:61406"/>
        <dbReference type="ChEBI" id="CHEBI:61430"/>
    </reaction>
    <physiologicalReaction direction="left-to-right" evidence="19">
        <dbReference type="Rhea" id="RHEA:44961"/>
    </physiologicalReaction>
</comment>
<protein>
    <recommendedName>
        <fullName evidence="14">Peroxisomal trans-2-enoyl-CoA reductase</fullName>
        <ecNumber evidence="13">1.3.1.38</ecNumber>
    </recommendedName>
</protein>
<dbReference type="PANTHER" id="PTHR24317:SF7">
    <property type="entry name" value="PEROXISOMAL TRANS-2-ENOYL-COA REDUCTASE"/>
    <property type="match status" value="1"/>
</dbReference>
<keyword evidence="9" id="KW-0576">Peroxisome</keyword>
<evidence type="ECO:0000256" key="4">
    <source>
        <dbReference type="ARBA" id="ARBA00022553"/>
    </source>
</evidence>
<sequence length="290" mass="31109">MASSKIHSIFGPGLFKDKVAIVTGGGTGIGKAVSLELLYLGCKVIIASRKKDVLSKAVDEMNALLKDKAPDVSSVICNIRKENEVQNLVTETLKRHGKIDFLVNNGGGQFISSVADLTSKGWDAVVETNLKGPFLLSKEVYCKWMKNHGGSIVNILMDFERGVPLMAHSGAARSGLDNLTKSLAVEWAADGIRVNAVAPGHSIYSETAAKNYPIDVFGIVKDKVPAKRLGLPEEVSSAICFLLSPGASFISGETLHVDAGGRLYSSLMMEIPDHNNLPPFTEDTKLKSKL</sequence>
<evidence type="ECO:0000256" key="11">
    <source>
        <dbReference type="ARBA" id="ARBA00037124"/>
    </source>
</evidence>
<dbReference type="PRINTS" id="PR00081">
    <property type="entry name" value="GDHRDH"/>
</dbReference>
<evidence type="ECO:0000256" key="12">
    <source>
        <dbReference type="ARBA" id="ARBA00038622"/>
    </source>
</evidence>
<dbReference type="AlphaFoldDB" id="A0A4Y2B1F4"/>
<dbReference type="FunFam" id="3.40.50.720:FF:000335">
    <property type="entry name" value="Peroxisomal trans-2-enoyl-CoA reductase"/>
    <property type="match status" value="1"/>
</dbReference>
<evidence type="ECO:0000256" key="16">
    <source>
        <dbReference type="ARBA" id="ARBA00048686"/>
    </source>
</evidence>
<comment type="subunit">
    <text evidence="12">Interacts with PEX5, probably required to target it into peroxisomes.</text>
</comment>
<evidence type="ECO:0000256" key="14">
    <source>
        <dbReference type="ARBA" id="ARBA00041063"/>
    </source>
</evidence>
<evidence type="ECO:0000256" key="3">
    <source>
        <dbReference type="ARBA" id="ARBA00022516"/>
    </source>
</evidence>
<dbReference type="EC" id="1.3.1.38" evidence="13"/>
<accession>A0A4Y2B1F4</accession>
<dbReference type="Gene3D" id="3.40.50.720">
    <property type="entry name" value="NAD(P)-binding Rossmann-like Domain"/>
    <property type="match status" value="1"/>
</dbReference>
<comment type="catalytic activity">
    <reaction evidence="20">
        <text>(2E)-octenoyl-CoA + NADPH + H(+) = octanoyl-CoA + NADP(+)</text>
        <dbReference type="Rhea" id="RHEA:44952"/>
        <dbReference type="ChEBI" id="CHEBI:15378"/>
        <dbReference type="ChEBI" id="CHEBI:57386"/>
        <dbReference type="ChEBI" id="CHEBI:57783"/>
        <dbReference type="ChEBI" id="CHEBI:58349"/>
        <dbReference type="ChEBI" id="CHEBI:62242"/>
    </reaction>
    <physiologicalReaction direction="left-to-right" evidence="20">
        <dbReference type="Rhea" id="RHEA:44953"/>
    </physiologicalReaction>
</comment>
<dbReference type="GO" id="GO:0005777">
    <property type="term" value="C:peroxisome"/>
    <property type="evidence" value="ECO:0007669"/>
    <property type="project" value="UniProtKB-SubCell"/>
</dbReference>
<comment type="catalytic activity">
    <reaction evidence="17">
        <text>(2E)-hexenoyl-CoA + NADPH + H(+) = hexanoyl-CoA + NADP(+)</text>
        <dbReference type="Rhea" id="RHEA:44956"/>
        <dbReference type="ChEBI" id="CHEBI:15378"/>
        <dbReference type="ChEBI" id="CHEBI:57783"/>
        <dbReference type="ChEBI" id="CHEBI:58349"/>
        <dbReference type="ChEBI" id="CHEBI:62077"/>
        <dbReference type="ChEBI" id="CHEBI:62620"/>
    </reaction>
    <physiologicalReaction direction="left-to-right" evidence="17">
        <dbReference type="Rhea" id="RHEA:44957"/>
    </physiologicalReaction>
</comment>
<evidence type="ECO:0000256" key="15">
    <source>
        <dbReference type="ARBA" id="ARBA00047570"/>
    </source>
</evidence>
<dbReference type="InterPro" id="IPR002347">
    <property type="entry name" value="SDR_fam"/>
</dbReference>
<keyword evidence="8" id="KW-0443">Lipid metabolism</keyword>
<evidence type="ECO:0000256" key="2">
    <source>
        <dbReference type="ARBA" id="ARBA00005189"/>
    </source>
</evidence>
<dbReference type="SUPFAM" id="SSF51735">
    <property type="entry name" value="NAD(P)-binding Rossmann-fold domains"/>
    <property type="match status" value="1"/>
</dbReference>
<evidence type="ECO:0000256" key="6">
    <source>
        <dbReference type="ARBA" id="ARBA00022857"/>
    </source>
</evidence>
<comment type="pathway">
    <text evidence="2">Lipid metabolism.</text>
</comment>